<dbReference type="Proteomes" id="UP001175228">
    <property type="component" value="Unassembled WGS sequence"/>
</dbReference>
<dbReference type="EMBL" id="JAUEPU010000156">
    <property type="protein sequence ID" value="KAK0475042.1"/>
    <property type="molecule type" value="Genomic_DNA"/>
</dbReference>
<keyword evidence="1" id="KW-0732">Signal</keyword>
<organism evidence="2 3">
    <name type="scientific">Armillaria luteobubalina</name>
    <dbReference type="NCBI Taxonomy" id="153913"/>
    <lineage>
        <taxon>Eukaryota</taxon>
        <taxon>Fungi</taxon>
        <taxon>Dikarya</taxon>
        <taxon>Basidiomycota</taxon>
        <taxon>Agaricomycotina</taxon>
        <taxon>Agaricomycetes</taxon>
        <taxon>Agaricomycetidae</taxon>
        <taxon>Agaricales</taxon>
        <taxon>Marasmiineae</taxon>
        <taxon>Physalacriaceae</taxon>
        <taxon>Armillaria</taxon>
    </lineage>
</organism>
<evidence type="ECO:0000256" key="1">
    <source>
        <dbReference type="SAM" id="SignalP"/>
    </source>
</evidence>
<feature type="chain" id="PRO_5041225708" evidence="1">
    <location>
        <begin position="24"/>
        <end position="293"/>
    </location>
</feature>
<accession>A0AA39P024</accession>
<dbReference type="InterPro" id="IPR008922">
    <property type="entry name" value="Di-copper_centre_dom_sf"/>
</dbReference>
<dbReference type="SUPFAM" id="SSF48056">
    <property type="entry name" value="Di-copper centre-containing domain"/>
    <property type="match status" value="1"/>
</dbReference>
<reference evidence="2" key="1">
    <citation type="submission" date="2023-06" db="EMBL/GenBank/DDBJ databases">
        <authorList>
            <consortium name="Lawrence Berkeley National Laboratory"/>
            <person name="Ahrendt S."/>
            <person name="Sahu N."/>
            <person name="Indic B."/>
            <person name="Wong-Bajracharya J."/>
            <person name="Merenyi Z."/>
            <person name="Ke H.-M."/>
            <person name="Monk M."/>
            <person name="Kocsube S."/>
            <person name="Drula E."/>
            <person name="Lipzen A."/>
            <person name="Balint B."/>
            <person name="Henrissat B."/>
            <person name="Andreopoulos B."/>
            <person name="Martin F.M."/>
            <person name="Harder C.B."/>
            <person name="Rigling D."/>
            <person name="Ford K.L."/>
            <person name="Foster G.D."/>
            <person name="Pangilinan J."/>
            <person name="Papanicolaou A."/>
            <person name="Barry K."/>
            <person name="LaButti K."/>
            <person name="Viragh M."/>
            <person name="Koriabine M."/>
            <person name="Yan M."/>
            <person name="Riley R."/>
            <person name="Champramary S."/>
            <person name="Plett K.L."/>
            <person name="Tsai I.J."/>
            <person name="Slot J."/>
            <person name="Sipos G."/>
            <person name="Plett J."/>
            <person name="Nagy L.G."/>
            <person name="Grigoriev I.V."/>
        </authorList>
    </citation>
    <scope>NUCLEOTIDE SEQUENCE</scope>
    <source>
        <strain evidence="2">HWK02</strain>
    </source>
</reference>
<evidence type="ECO:0000313" key="3">
    <source>
        <dbReference type="Proteomes" id="UP001175228"/>
    </source>
</evidence>
<dbReference type="AlphaFoldDB" id="A0AA39P024"/>
<evidence type="ECO:0000313" key="2">
    <source>
        <dbReference type="EMBL" id="KAK0475042.1"/>
    </source>
</evidence>
<protein>
    <submittedName>
        <fullName evidence="2">Uncharacterized protein</fullName>
    </submittedName>
</protein>
<sequence>MHAVFAKLSMLILAVVQLPCAFAAPGASRRSTCTDPAIRMEWNTLTEDEKAAYFEAELCLLQAPAQTSISYVESRYDGLINDKFWRVTGRFFFLSCPVSYMHESSSYGYLCLLYRLGHQSNKTFLNFSKLGILVTDLAIRVSGNSGVGGDVPEISLPMVPRCRHIGGRLGLWYMGGRFLTISFSSGASSQIHSIRVSAAPVMEVAGRQRTLIHDLNSIGDEFQKEPATGYVVVDVLDTQAGLFWYTHEKGRFTLKTLYQLLLKSLFIMYGKDVIFWAFHLIHSPELDLEDSGR</sequence>
<proteinExistence type="predicted"/>
<name>A0AA39P024_9AGAR</name>
<feature type="signal peptide" evidence="1">
    <location>
        <begin position="1"/>
        <end position="23"/>
    </location>
</feature>
<gene>
    <name evidence="2" type="ORF">EDD18DRAFT_1389526</name>
</gene>
<dbReference type="Gene3D" id="1.10.1280.10">
    <property type="entry name" value="Di-copper center containing domain from catechol oxidase"/>
    <property type="match status" value="1"/>
</dbReference>
<keyword evidence="3" id="KW-1185">Reference proteome</keyword>
<comment type="caution">
    <text evidence="2">The sequence shown here is derived from an EMBL/GenBank/DDBJ whole genome shotgun (WGS) entry which is preliminary data.</text>
</comment>